<dbReference type="OrthoDB" id="4776075at2759"/>
<evidence type="ECO:0000313" key="1">
    <source>
        <dbReference type="EMBL" id="GAW25848.1"/>
    </source>
</evidence>
<sequence>MTFNTKDSLIVTNPATNLAITVHHGTMLYGTGTIEYSFSHLSPLLRACQPI</sequence>
<organism evidence="1">
    <name type="scientific">Rosellinia necatrix</name>
    <name type="common">White root-rot fungus</name>
    <dbReference type="NCBI Taxonomy" id="77044"/>
    <lineage>
        <taxon>Eukaryota</taxon>
        <taxon>Fungi</taxon>
        <taxon>Dikarya</taxon>
        <taxon>Ascomycota</taxon>
        <taxon>Pezizomycotina</taxon>
        <taxon>Sordariomycetes</taxon>
        <taxon>Xylariomycetidae</taxon>
        <taxon>Xylariales</taxon>
        <taxon>Xylariaceae</taxon>
        <taxon>Rosellinia</taxon>
    </lineage>
</organism>
<dbReference type="EMBL" id="DF977459">
    <property type="protein sequence ID" value="GAW25848.1"/>
    <property type="molecule type" value="Genomic_DNA"/>
</dbReference>
<keyword evidence="2" id="KW-1185">Reference proteome</keyword>
<protein>
    <submittedName>
        <fullName evidence="1">Uncharacterized protein</fullName>
    </submittedName>
</protein>
<evidence type="ECO:0000313" key="2">
    <source>
        <dbReference type="Proteomes" id="UP000054516"/>
    </source>
</evidence>
<proteinExistence type="predicted"/>
<name>A0A1S8A6X4_ROSNE</name>
<dbReference type="AlphaFoldDB" id="A0A1S8A6X4"/>
<dbReference type="Proteomes" id="UP000054516">
    <property type="component" value="Unassembled WGS sequence"/>
</dbReference>
<accession>A0A1S8A6X4</accession>
<gene>
    <name evidence="1" type="ORF">SAMD00023353_1401000</name>
</gene>
<reference evidence="1" key="1">
    <citation type="submission" date="2016-03" db="EMBL/GenBank/DDBJ databases">
        <title>Draft genome sequence of Rosellinia necatrix.</title>
        <authorList>
            <person name="Kanematsu S."/>
        </authorList>
    </citation>
    <scope>NUCLEOTIDE SEQUENCE [LARGE SCALE GENOMIC DNA]</scope>
    <source>
        <strain evidence="1">W97</strain>
    </source>
</reference>